<dbReference type="RefSeq" id="WP_100426631.1">
    <property type="nucleotide sequence ID" value="NZ_PGEX01000001.1"/>
</dbReference>
<dbReference type="InterPro" id="IPR005467">
    <property type="entry name" value="His_kinase_dom"/>
</dbReference>
<keyword evidence="4" id="KW-0808">Transferase</keyword>
<evidence type="ECO:0000256" key="7">
    <source>
        <dbReference type="ARBA" id="ARBA00022840"/>
    </source>
</evidence>
<keyword evidence="9" id="KW-0472">Membrane</keyword>
<organism evidence="12 13">
    <name type="scientific">Hallerella succinigenes</name>
    <dbReference type="NCBI Taxonomy" id="1896222"/>
    <lineage>
        <taxon>Bacteria</taxon>
        <taxon>Pseudomonadati</taxon>
        <taxon>Fibrobacterota</taxon>
        <taxon>Fibrobacteria</taxon>
        <taxon>Fibrobacterales</taxon>
        <taxon>Fibrobacteraceae</taxon>
        <taxon>Hallerella</taxon>
    </lineage>
</organism>
<dbReference type="AlphaFoldDB" id="A0A2M9AAM5"/>
<dbReference type="PROSITE" id="PS50109">
    <property type="entry name" value="HIS_KIN"/>
    <property type="match status" value="1"/>
</dbReference>
<evidence type="ECO:0000256" key="6">
    <source>
        <dbReference type="ARBA" id="ARBA00022777"/>
    </source>
</evidence>
<feature type="transmembrane region" description="Helical" evidence="9">
    <location>
        <begin position="44"/>
        <end position="60"/>
    </location>
</feature>
<dbReference type="InterPro" id="IPR035965">
    <property type="entry name" value="PAS-like_dom_sf"/>
</dbReference>
<dbReference type="InterPro" id="IPR036890">
    <property type="entry name" value="HATPase_C_sf"/>
</dbReference>
<dbReference type="InterPro" id="IPR013767">
    <property type="entry name" value="PAS_fold"/>
</dbReference>
<dbReference type="SUPFAM" id="SSF55874">
    <property type="entry name" value="ATPase domain of HSP90 chaperone/DNA topoisomerase II/histidine kinase"/>
    <property type="match status" value="1"/>
</dbReference>
<dbReference type="PANTHER" id="PTHR43065:SF46">
    <property type="entry name" value="C4-DICARBOXYLATE TRANSPORT SENSOR PROTEIN DCTB"/>
    <property type="match status" value="1"/>
</dbReference>
<evidence type="ECO:0000313" key="12">
    <source>
        <dbReference type="EMBL" id="PJJ42791.1"/>
    </source>
</evidence>
<feature type="transmembrane region" description="Helical" evidence="9">
    <location>
        <begin position="6"/>
        <end position="32"/>
    </location>
</feature>
<evidence type="ECO:0000256" key="2">
    <source>
        <dbReference type="ARBA" id="ARBA00012438"/>
    </source>
</evidence>
<dbReference type="Gene3D" id="3.30.450.20">
    <property type="entry name" value="PAS domain"/>
    <property type="match status" value="2"/>
</dbReference>
<dbReference type="SUPFAM" id="SSF47384">
    <property type="entry name" value="Homodimeric domain of signal transducing histidine kinase"/>
    <property type="match status" value="1"/>
</dbReference>
<dbReference type="PANTHER" id="PTHR43065">
    <property type="entry name" value="SENSOR HISTIDINE KINASE"/>
    <property type="match status" value="1"/>
</dbReference>
<dbReference type="GO" id="GO:0006355">
    <property type="term" value="P:regulation of DNA-templated transcription"/>
    <property type="evidence" value="ECO:0007669"/>
    <property type="project" value="InterPro"/>
</dbReference>
<dbReference type="CDD" id="cd00082">
    <property type="entry name" value="HisKA"/>
    <property type="match status" value="1"/>
</dbReference>
<dbReference type="PRINTS" id="PR00344">
    <property type="entry name" value="BCTRLSENSOR"/>
</dbReference>
<evidence type="ECO:0000256" key="3">
    <source>
        <dbReference type="ARBA" id="ARBA00022553"/>
    </source>
</evidence>
<dbReference type="EC" id="2.7.13.3" evidence="2"/>
<dbReference type="Gene3D" id="3.30.565.10">
    <property type="entry name" value="Histidine kinase-like ATPase, C-terminal domain"/>
    <property type="match status" value="1"/>
</dbReference>
<dbReference type="Pfam" id="PF02518">
    <property type="entry name" value="HATPase_c"/>
    <property type="match status" value="1"/>
</dbReference>
<dbReference type="EMBL" id="PGEX01000001">
    <property type="protein sequence ID" value="PJJ42791.1"/>
    <property type="molecule type" value="Genomic_DNA"/>
</dbReference>
<dbReference type="Gene3D" id="1.10.287.130">
    <property type="match status" value="1"/>
</dbReference>
<feature type="transmembrane region" description="Helical" evidence="9">
    <location>
        <begin position="151"/>
        <end position="172"/>
    </location>
</feature>
<dbReference type="Pfam" id="PF00989">
    <property type="entry name" value="PAS"/>
    <property type="match status" value="1"/>
</dbReference>
<keyword evidence="5" id="KW-0547">Nucleotide-binding</keyword>
<dbReference type="SMART" id="SM00091">
    <property type="entry name" value="PAS"/>
    <property type="match status" value="1"/>
</dbReference>
<feature type="domain" description="PAS" evidence="11">
    <location>
        <begin position="243"/>
        <end position="294"/>
    </location>
</feature>
<comment type="catalytic activity">
    <reaction evidence="1">
        <text>ATP + protein L-histidine = ADP + protein N-phospho-L-histidine.</text>
        <dbReference type="EC" id="2.7.13.3"/>
    </reaction>
</comment>
<sequence length="747" mass="84116">MEAFKFSIHFLHGFIALLTCIVLLPMILSTTLSNTFAKHLQRNLIYLLILNILWNVLAFIEQLPRVYISDEIRYTIYILGVLCWVQYGYAIFRVVYGMAGENLRPIWRKVRIFLNIWNFIGVIFCLITGFAGKFYTGIVSTWYGFTAANSVLANIAILIFLIIPVFFSAIISYQQMHTTHAEKIFRSIFVSQMSAIIAGFIMDAILPALGLFIYGESASIFLFIITLFLYRANTILARTGIDMPKSLKHVIQELDEGILILNSKGKIELSNRAACKLFGVGEKALLQKSITQFIPDITVLGPMNNIPIYLKNNSVSATITITPLTSNGILYGYKALLRDLRKNNDMQQRFSRLQAEFNDERDSIRLRIVNLQQLYQQQQIFLNSLLNNLPSRLWAKNLKGAYTQQNNKDIAVRGNIKSHIEDPIFTPQEAQAMESPGKTVVQNETTIDENGKKHWEKHTVVPLYDEAFRIKGVLGLIEDTTDFHALEEERNQLRENLVKASTFEDMSNVAGGLAHDFNNLLAGIIGYRDLAEATLPKSEDCARTKKYLGNMQKSLTSATELIKRTYDQLRERQDDQKNVAVNFNVGLVFDEVRNALSATLPDNIQILKNATDDMIAFGNQTDFHRIMLNMGKNAIFAMKQGGTLTYGCHEVEVTEQIVTQFSTIPVGKYLYVSVMDTGVGMAPDVVKHIFTPYFTTRAPGQGMGIGLAVAMRLIKAAGAYLNLETTIGKGTKFILYWPIAKKMGGIS</sequence>
<keyword evidence="13" id="KW-1185">Reference proteome</keyword>
<reference evidence="12 13" key="1">
    <citation type="submission" date="2017-11" db="EMBL/GenBank/DDBJ databases">
        <title>Animal gut microbial communities from fecal samples from Wisconsin, USA.</title>
        <authorList>
            <person name="Neumann A."/>
        </authorList>
    </citation>
    <scope>NUCLEOTIDE SEQUENCE [LARGE SCALE GENOMIC DNA]</scope>
    <source>
        <strain evidence="12 13">UWS3</strain>
    </source>
</reference>
<evidence type="ECO:0000259" key="11">
    <source>
        <dbReference type="PROSITE" id="PS50112"/>
    </source>
</evidence>
<name>A0A2M9AAM5_9BACT</name>
<feature type="domain" description="Histidine kinase" evidence="10">
    <location>
        <begin position="512"/>
        <end position="741"/>
    </location>
</feature>
<dbReference type="InterPro" id="IPR000014">
    <property type="entry name" value="PAS"/>
</dbReference>
<feature type="transmembrane region" description="Helical" evidence="9">
    <location>
        <begin position="72"/>
        <end position="92"/>
    </location>
</feature>
<dbReference type="SMART" id="SM00387">
    <property type="entry name" value="HATPase_c"/>
    <property type="match status" value="1"/>
</dbReference>
<dbReference type="OrthoDB" id="9805722at2"/>
<dbReference type="InterPro" id="IPR036097">
    <property type="entry name" value="HisK_dim/P_sf"/>
</dbReference>
<evidence type="ECO:0000256" key="8">
    <source>
        <dbReference type="ARBA" id="ARBA00023012"/>
    </source>
</evidence>
<evidence type="ECO:0000256" key="5">
    <source>
        <dbReference type="ARBA" id="ARBA00022741"/>
    </source>
</evidence>
<dbReference type="CDD" id="cd00130">
    <property type="entry name" value="PAS"/>
    <property type="match status" value="1"/>
</dbReference>
<gene>
    <name evidence="12" type="ORF">BGX16_2837</name>
</gene>
<dbReference type="SUPFAM" id="SSF55785">
    <property type="entry name" value="PYP-like sensor domain (PAS domain)"/>
    <property type="match status" value="1"/>
</dbReference>
<feature type="transmembrane region" description="Helical" evidence="9">
    <location>
        <begin position="184"/>
        <end position="205"/>
    </location>
</feature>
<dbReference type="GO" id="GO:0000155">
    <property type="term" value="F:phosphorelay sensor kinase activity"/>
    <property type="evidence" value="ECO:0007669"/>
    <property type="project" value="InterPro"/>
</dbReference>
<evidence type="ECO:0000256" key="1">
    <source>
        <dbReference type="ARBA" id="ARBA00000085"/>
    </source>
</evidence>
<keyword evidence="7" id="KW-0067">ATP-binding</keyword>
<evidence type="ECO:0000313" key="13">
    <source>
        <dbReference type="Proteomes" id="UP000231134"/>
    </source>
</evidence>
<dbReference type="Proteomes" id="UP000231134">
    <property type="component" value="Unassembled WGS sequence"/>
</dbReference>
<keyword evidence="9" id="KW-0812">Transmembrane</keyword>
<dbReference type="PROSITE" id="PS50112">
    <property type="entry name" value="PAS"/>
    <property type="match status" value="1"/>
</dbReference>
<dbReference type="InterPro" id="IPR004358">
    <property type="entry name" value="Sig_transdc_His_kin-like_C"/>
</dbReference>
<keyword evidence="9" id="KW-1133">Transmembrane helix</keyword>
<keyword evidence="6" id="KW-0418">Kinase</keyword>
<accession>A0A2M9AAM5</accession>
<evidence type="ECO:0000256" key="4">
    <source>
        <dbReference type="ARBA" id="ARBA00022679"/>
    </source>
</evidence>
<feature type="transmembrane region" description="Helical" evidence="9">
    <location>
        <begin position="112"/>
        <end position="131"/>
    </location>
</feature>
<keyword evidence="3" id="KW-0597">Phosphoprotein</keyword>
<proteinExistence type="predicted"/>
<evidence type="ECO:0000259" key="10">
    <source>
        <dbReference type="PROSITE" id="PS50109"/>
    </source>
</evidence>
<protein>
    <recommendedName>
        <fullName evidence="2">histidine kinase</fullName>
        <ecNumber evidence="2">2.7.13.3</ecNumber>
    </recommendedName>
</protein>
<dbReference type="InterPro" id="IPR003594">
    <property type="entry name" value="HATPase_dom"/>
</dbReference>
<dbReference type="GO" id="GO:0005524">
    <property type="term" value="F:ATP binding"/>
    <property type="evidence" value="ECO:0007669"/>
    <property type="project" value="UniProtKB-KW"/>
</dbReference>
<evidence type="ECO:0000256" key="9">
    <source>
        <dbReference type="SAM" id="Phobius"/>
    </source>
</evidence>
<dbReference type="InterPro" id="IPR003661">
    <property type="entry name" value="HisK_dim/P_dom"/>
</dbReference>
<comment type="caution">
    <text evidence="12">The sequence shown here is derived from an EMBL/GenBank/DDBJ whole genome shotgun (WGS) entry which is preliminary data.</text>
</comment>
<keyword evidence="8" id="KW-0902">Two-component regulatory system</keyword>